<dbReference type="GeneID" id="19459458"/>
<dbReference type="AlphaFoldDB" id="S3CUC6"/>
<dbReference type="Proteomes" id="UP000016922">
    <property type="component" value="Unassembled WGS sequence"/>
</dbReference>
<keyword evidence="3" id="KW-1185">Reference proteome</keyword>
<evidence type="ECO:0000313" key="2">
    <source>
        <dbReference type="EMBL" id="EPE29240.1"/>
    </source>
</evidence>
<reference evidence="2 3" key="1">
    <citation type="journal article" date="2013" name="BMC Genomics">
        <title>Genomics-driven discovery of the pneumocandin biosynthetic gene cluster in the fungus Glarea lozoyensis.</title>
        <authorList>
            <person name="Chen L."/>
            <person name="Yue Q."/>
            <person name="Zhang X."/>
            <person name="Xiang M."/>
            <person name="Wang C."/>
            <person name="Li S."/>
            <person name="Che Y."/>
            <person name="Ortiz-Lopez F.J."/>
            <person name="Bills G.F."/>
            <person name="Liu X."/>
            <person name="An Z."/>
        </authorList>
    </citation>
    <scope>NUCLEOTIDE SEQUENCE [LARGE SCALE GENOMIC DNA]</scope>
    <source>
        <strain evidence="3">ATCC 20868 / MF5171</strain>
    </source>
</reference>
<evidence type="ECO:0000256" key="1">
    <source>
        <dbReference type="SAM" id="MobiDB-lite"/>
    </source>
</evidence>
<feature type="region of interest" description="Disordered" evidence="1">
    <location>
        <begin position="1"/>
        <end position="86"/>
    </location>
</feature>
<dbReference type="RefSeq" id="XP_008083349.1">
    <property type="nucleotide sequence ID" value="XM_008085158.1"/>
</dbReference>
<proteinExistence type="predicted"/>
<organism evidence="2 3">
    <name type="scientific">Glarea lozoyensis (strain ATCC 20868 / MF5171)</name>
    <dbReference type="NCBI Taxonomy" id="1116229"/>
    <lineage>
        <taxon>Eukaryota</taxon>
        <taxon>Fungi</taxon>
        <taxon>Dikarya</taxon>
        <taxon>Ascomycota</taxon>
        <taxon>Pezizomycotina</taxon>
        <taxon>Leotiomycetes</taxon>
        <taxon>Helotiales</taxon>
        <taxon>Helotiaceae</taxon>
        <taxon>Glarea</taxon>
    </lineage>
</organism>
<name>S3CUC6_GLAL2</name>
<sequence length="164" mass="17789">MAMHNPPASPSYTTTTASTSSTPNTSSFPSSNLASSPITPTSPSFKSQTLLPKPYVPSRQPQAPVSLQKSIPQKPPANPFLPSDVGLPKLEKRISNGSKVENWLGATQDVKVEDLSLRKEETRKVSPGVGVHKRFSISERFGRGDVGFIFFQSLSIESAWVMEC</sequence>
<protein>
    <submittedName>
        <fullName evidence="2">Uncharacterized protein</fullName>
    </submittedName>
</protein>
<gene>
    <name evidence="2" type="ORF">GLAREA_00400</name>
</gene>
<feature type="compositionally biased region" description="Low complexity" evidence="1">
    <location>
        <begin position="10"/>
        <end position="36"/>
    </location>
</feature>
<dbReference type="EMBL" id="KE145367">
    <property type="protein sequence ID" value="EPE29240.1"/>
    <property type="molecule type" value="Genomic_DNA"/>
</dbReference>
<evidence type="ECO:0000313" key="3">
    <source>
        <dbReference type="Proteomes" id="UP000016922"/>
    </source>
</evidence>
<feature type="compositionally biased region" description="Polar residues" evidence="1">
    <location>
        <begin position="59"/>
        <end position="71"/>
    </location>
</feature>
<dbReference type="HOGENOM" id="CLU_1619189_0_0_1"/>
<accession>S3CUC6</accession>
<dbReference type="KEGG" id="glz:GLAREA_00400"/>
<feature type="compositionally biased region" description="Polar residues" evidence="1">
    <location>
        <begin position="37"/>
        <end position="50"/>
    </location>
</feature>